<dbReference type="AlphaFoldDB" id="A0A562WEI3"/>
<dbReference type="Gene3D" id="3.30.565.10">
    <property type="entry name" value="Histidine kinase-like ATPase, C-terminal domain"/>
    <property type="match status" value="1"/>
</dbReference>
<evidence type="ECO:0000313" key="7">
    <source>
        <dbReference type="Proteomes" id="UP000319728"/>
    </source>
</evidence>
<feature type="transmembrane region" description="Helical" evidence="4">
    <location>
        <begin position="331"/>
        <end position="352"/>
    </location>
</feature>
<dbReference type="PANTHER" id="PTHR24421:SF63">
    <property type="entry name" value="SENSOR HISTIDINE KINASE DESK"/>
    <property type="match status" value="1"/>
</dbReference>
<dbReference type="RefSeq" id="WP_186499782.1">
    <property type="nucleotide sequence ID" value="NZ_AP023438.1"/>
</dbReference>
<feature type="domain" description="Signal transduction histidine kinase subgroup 3 dimerisation and phosphoacceptor" evidence="5">
    <location>
        <begin position="369"/>
        <end position="424"/>
    </location>
</feature>
<comment type="caution">
    <text evidence="6">The sequence shown here is derived from an EMBL/GenBank/DDBJ whole genome shotgun (WGS) entry which is preliminary data.</text>
</comment>
<reference evidence="6 7" key="1">
    <citation type="submission" date="2019-07" db="EMBL/GenBank/DDBJ databases">
        <title>R&amp;d 2014.</title>
        <authorList>
            <person name="Klenk H.-P."/>
        </authorList>
    </citation>
    <scope>NUCLEOTIDE SEQUENCE [LARGE SCALE GENOMIC DNA]</scope>
    <source>
        <strain evidence="6 7">DSM 43912</strain>
    </source>
</reference>
<dbReference type="InterPro" id="IPR036890">
    <property type="entry name" value="HATPase_C_sf"/>
</dbReference>
<protein>
    <submittedName>
        <fullName evidence="6">Two-component system sensor histidine kinase DesK</fullName>
    </submittedName>
</protein>
<dbReference type="EMBL" id="VLLP01000001">
    <property type="protein sequence ID" value="TWJ28588.1"/>
    <property type="molecule type" value="Genomic_DNA"/>
</dbReference>
<feature type="transmembrane region" description="Helical" evidence="4">
    <location>
        <begin position="264"/>
        <end position="281"/>
    </location>
</feature>
<dbReference type="Proteomes" id="UP000319728">
    <property type="component" value="Unassembled WGS sequence"/>
</dbReference>
<keyword evidence="4" id="KW-1133">Transmembrane helix</keyword>
<proteinExistence type="predicted"/>
<evidence type="ECO:0000259" key="5">
    <source>
        <dbReference type="Pfam" id="PF07730"/>
    </source>
</evidence>
<dbReference type="Gene3D" id="1.20.5.1930">
    <property type="match status" value="1"/>
</dbReference>
<keyword evidence="4" id="KW-0812">Transmembrane</keyword>
<keyword evidence="7" id="KW-1185">Reference proteome</keyword>
<feature type="transmembrane region" description="Helical" evidence="4">
    <location>
        <begin position="84"/>
        <end position="110"/>
    </location>
</feature>
<dbReference type="GO" id="GO:0000155">
    <property type="term" value="F:phosphorelay sensor kinase activity"/>
    <property type="evidence" value="ECO:0007669"/>
    <property type="project" value="InterPro"/>
</dbReference>
<name>A0A562WEI3_9ACTN</name>
<feature type="transmembrane region" description="Helical" evidence="4">
    <location>
        <begin position="236"/>
        <end position="252"/>
    </location>
</feature>
<keyword evidence="3" id="KW-0902">Two-component regulatory system</keyword>
<evidence type="ECO:0000256" key="3">
    <source>
        <dbReference type="ARBA" id="ARBA00023012"/>
    </source>
</evidence>
<accession>A0A562WEI3</accession>
<gene>
    <name evidence="6" type="ORF">JD81_02093</name>
</gene>
<evidence type="ECO:0000256" key="1">
    <source>
        <dbReference type="ARBA" id="ARBA00022679"/>
    </source>
</evidence>
<evidence type="ECO:0000256" key="2">
    <source>
        <dbReference type="ARBA" id="ARBA00022777"/>
    </source>
</evidence>
<keyword evidence="1" id="KW-0808">Transferase</keyword>
<dbReference type="Pfam" id="PF07730">
    <property type="entry name" value="HisKA_3"/>
    <property type="match status" value="1"/>
</dbReference>
<feature type="transmembrane region" description="Helical" evidence="4">
    <location>
        <begin position="58"/>
        <end position="78"/>
    </location>
</feature>
<evidence type="ECO:0000313" key="6">
    <source>
        <dbReference type="EMBL" id="TWJ28588.1"/>
    </source>
</evidence>
<dbReference type="GO" id="GO:0046983">
    <property type="term" value="F:protein dimerization activity"/>
    <property type="evidence" value="ECO:0007669"/>
    <property type="project" value="InterPro"/>
</dbReference>
<keyword evidence="4" id="KW-0472">Membrane</keyword>
<dbReference type="PANTHER" id="PTHR24421">
    <property type="entry name" value="NITRATE/NITRITE SENSOR PROTEIN NARX-RELATED"/>
    <property type="match status" value="1"/>
</dbReference>
<evidence type="ECO:0000256" key="4">
    <source>
        <dbReference type="SAM" id="Phobius"/>
    </source>
</evidence>
<keyword evidence="2 6" id="KW-0418">Kinase</keyword>
<sequence>MGHLVRSALIVLVVLAGVAFDPLRPVPSLPFALVLGLQLLHCLTSWRNRWTLAAQVLLLPWAGPGAAGMVAASALLITRGAVRWILFATVTVVAALFAPATPFEIALAMLNAGAQGLVLFGVTRLGDTRAVVQATRAELAARSVEAERARAAGDLETAIGAALSTIIALAGRGNAVRIAEVSRTAAATARAVPLTSARPVPEPDLPPRLAVPIFVAVHAGFVVTGLIYLAGRPAPSFLFAIILGLHLFHGLPRQSGSPPQRVPWAAFALLPATAVALLYPGQPYPQVVGFAAAAFLIAGRAWWPVVAVILLATPGVLAVRGCAAAENVYWTFNTIAVAAMFAGLAAQTALVLDARDARQALAALAAANERRRISRDVHDLLGYGLSAITVKAELADRLTSEAAREQLDDIAEIARQSLASLRAIPADPDLRLSLTAELESARSLLEAAGIRADVRRSAGRDDALLAIVVREAVTNVLRHSTATHCLIQITPDGLVIANDGALAVRGGGSGTANLAARVTAAGGTLTIGGDPGEYRLSVLYPAVLGSDADSVEPVPCG</sequence>
<dbReference type="GO" id="GO:0016020">
    <property type="term" value="C:membrane"/>
    <property type="evidence" value="ECO:0007669"/>
    <property type="project" value="InterPro"/>
</dbReference>
<feature type="transmembrane region" description="Helical" evidence="4">
    <location>
        <begin position="209"/>
        <end position="230"/>
    </location>
</feature>
<dbReference type="InterPro" id="IPR050482">
    <property type="entry name" value="Sensor_HK_TwoCompSys"/>
</dbReference>
<organism evidence="6 7">
    <name type="scientific">Micromonospora sagamiensis</name>
    <dbReference type="NCBI Taxonomy" id="47875"/>
    <lineage>
        <taxon>Bacteria</taxon>
        <taxon>Bacillati</taxon>
        <taxon>Actinomycetota</taxon>
        <taxon>Actinomycetes</taxon>
        <taxon>Micromonosporales</taxon>
        <taxon>Micromonosporaceae</taxon>
        <taxon>Micromonospora</taxon>
    </lineage>
</organism>
<dbReference type="InterPro" id="IPR011712">
    <property type="entry name" value="Sig_transdc_His_kin_sub3_dim/P"/>
</dbReference>